<protein>
    <submittedName>
        <fullName evidence="2">Stage II sporulation protein R</fullName>
    </submittedName>
</protein>
<accession>A0A3E2B0S3</accession>
<proteinExistence type="predicted"/>
<feature type="signal peptide" evidence="1">
    <location>
        <begin position="1"/>
        <end position="29"/>
    </location>
</feature>
<gene>
    <name evidence="2" type="primary">spoIIR</name>
    <name evidence="2" type="ORF">DV520_11570</name>
</gene>
<keyword evidence="3" id="KW-1185">Reference proteome</keyword>
<dbReference type="AlphaFoldDB" id="A0A3E2B0S3"/>
<evidence type="ECO:0000313" key="3">
    <source>
        <dbReference type="Proteomes" id="UP000260649"/>
    </source>
</evidence>
<keyword evidence="1" id="KW-0732">Signal</keyword>
<feature type="chain" id="PRO_5038544798" evidence="1">
    <location>
        <begin position="30"/>
        <end position="209"/>
    </location>
</feature>
<dbReference type="InterPro" id="IPR014202">
    <property type="entry name" value="Spore_II_R"/>
</dbReference>
<comment type="caution">
    <text evidence="2">The sequence shown here is derived from an EMBL/GenBank/DDBJ whole genome shotgun (WGS) entry which is preliminary data.</text>
</comment>
<dbReference type="Pfam" id="PF09551">
    <property type="entry name" value="Spore_II_R"/>
    <property type="match status" value="1"/>
</dbReference>
<reference evidence="2 3" key="1">
    <citation type="submission" date="2018-07" db="EMBL/GenBank/DDBJ databases">
        <title>GABA Modulating Bacteria of the Human Gut Microbiota.</title>
        <authorList>
            <person name="Strandwitz P."/>
            <person name="Kim K.H."/>
            <person name="Terekhova D."/>
            <person name="Liu J.K."/>
            <person name="Sharma A."/>
            <person name="Levering J."/>
            <person name="Mcdonald D."/>
            <person name="Dietrich D."/>
            <person name="Ramadhar T.R."/>
            <person name="Lekbua A."/>
            <person name="Mroue N."/>
            <person name="Liston C."/>
            <person name="Stewart E.J."/>
            <person name="Dubin M.J."/>
            <person name="Zengler K."/>
            <person name="Knight R."/>
            <person name="Gilbert J.A."/>
            <person name="Clardy J."/>
            <person name="Lewis K."/>
        </authorList>
    </citation>
    <scope>NUCLEOTIDE SEQUENCE [LARGE SCALE GENOMIC DNA]</scope>
    <source>
        <strain evidence="2 3">KLE1738</strain>
    </source>
</reference>
<dbReference type="OrthoDB" id="9793324at2"/>
<sequence length="209" mass="23451">MKALHSFSFPWRRVLALFFAFLVCTALWAEATQAQLAEKVIRLHVLANSDSQADQTLKLQVRDKILAQTASLLSGQESAAQAAAILQDNLDALAQTAAQEIAARGYHYPVKVCLEETWFPTRQYENVSLPAGNYQALRVLIGEGAGKNWWCVVFPSLCLSAVTEESLQTAGLSHQEYALISEESQPYTIRFKAVEWWEACKHWFSRNES</sequence>
<dbReference type="GeneID" id="97996371"/>
<name>A0A3E2B0S3_9FIRM</name>
<dbReference type="RefSeq" id="WP_117142968.1">
    <property type="nucleotide sequence ID" value="NZ_CAKXKJ010000001.1"/>
</dbReference>
<dbReference type="NCBIfam" id="TIGR02837">
    <property type="entry name" value="spore_II_R"/>
    <property type="match status" value="1"/>
</dbReference>
<dbReference type="EMBL" id="QQRQ01000039">
    <property type="protein sequence ID" value="RFT05643.1"/>
    <property type="molecule type" value="Genomic_DNA"/>
</dbReference>
<evidence type="ECO:0000313" key="2">
    <source>
        <dbReference type="EMBL" id="RFT05643.1"/>
    </source>
</evidence>
<dbReference type="Proteomes" id="UP000260649">
    <property type="component" value="Unassembled WGS sequence"/>
</dbReference>
<organism evidence="2 3">
    <name type="scientific">Evtepia gabavorous</name>
    <dbReference type="NCBI Taxonomy" id="2211183"/>
    <lineage>
        <taxon>Bacteria</taxon>
        <taxon>Bacillati</taxon>
        <taxon>Bacillota</taxon>
        <taxon>Clostridia</taxon>
        <taxon>Eubacteriales</taxon>
        <taxon>Evtepia</taxon>
    </lineage>
</organism>
<evidence type="ECO:0000256" key="1">
    <source>
        <dbReference type="SAM" id="SignalP"/>
    </source>
</evidence>